<feature type="signal peptide" evidence="1">
    <location>
        <begin position="1"/>
        <end position="18"/>
    </location>
</feature>
<name>A0A4Y8ZXC3_9SPHN</name>
<keyword evidence="1" id="KW-0732">Signal</keyword>
<gene>
    <name evidence="2" type="ORF">E2493_04510</name>
</gene>
<feature type="chain" id="PRO_5021302826" description="DUF2268 domain-containing protein" evidence="1">
    <location>
        <begin position="19"/>
        <end position="360"/>
    </location>
</feature>
<protein>
    <recommendedName>
        <fullName evidence="4">DUF2268 domain-containing protein</fullName>
    </recommendedName>
</protein>
<dbReference type="Proteomes" id="UP000298213">
    <property type="component" value="Unassembled WGS sequence"/>
</dbReference>
<organism evidence="2 3">
    <name type="scientific">Sphingomonas parva</name>
    <dbReference type="NCBI Taxonomy" id="2555898"/>
    <lineage>
        <taxon>Bacteria</taxon>
        <taxon>Pseudomonadati</taxon>
        <taxon>Pseudomonadota</taxon>
        <taxon>Alphaproteobacteria</taxon>
        <taxon>Sphingomonadales</taxon>
        <taxon>Sphingomonadaceae</taxon>
        <taxon>Sphingomonas</taxon>
    </lineage>
</organism>
<dbReference type="RefSeq" id="WP_135084152.1">
    <property type="nucleotide sequence ID" value="NZ_SPDV01000007.1"/>
</dbReference>
<dbReference type="Pfam" id="PF18958">
    <property type="entry name" value="DUF5700"/>
    <property type="match status" value="1"/>
</dbReference>
<dbReference type="EMBL" id="SPDV01000007">
    <property type="protein sequence ID" value="TFI59459.1"/>
    <property type="molecule type" value="Genomic_DNA"/>
</dbReference>
<dbReference type="OrthoDB" id="113213at2"/>
<sequence length="360" mass="37154">MMKLIVAAMLALAAPAAAAPAAPAAPLRVTLDAESARGVLKALANPALTREEALALARLPGNAGLIRKVLSYDRPADEAKLADALLAAAKGGSGGDVDANYRFVGVRDNAAAIGETLDYLADPAILADVRTRILAFTPARVRGEVGGYLIAGGTSGGFAFDEPKFYLNVAMFPSAPLARTILAHELYHGVQQLAAASRKPAAGAAACRAKLPGGANLARLFDSLLQEGAASYVGDVLALPAGDAPVEEARKRSQRGVNMIGRSVTLLRLSTHALATDPEADYDAIYGLGFYGDEILYPLGYVMARAIVAEGGDAALAELIDRPGAEFVTRYAALKAYGGKDAPALDKATLERARALAACG</sequence>
<reference evidence="2 3" key="1">
    <citation type="submission" date="2019-03" db="EMBL/GenBank/DDBJ databases">
        <title>Genome sequence of Sphingomonas sp. 17J27-24.</title>
        <authorList>
            <person name="Kim M."/>
            <person name="Maeng S."/>
            <person name="Sathiyaraj S."/>
        </authorList>
    </citation>
    <scope>NUCLEOTIDE SEQUENCE [LARGE SCALE GENOMIC DNA]</scope>
    <source>
        <strain evidence="2 3">17J27-24</strain>
    </source>
</reference>
<accession>A0A4Y8ZXC3</accession>
<dbReference type="AlphaFoldDB" id="A0A4Y8ZXC3"/>
<comment type="caution">
    <text evidence="2">The sequence shown here is derived from an EMBL/GenBank/DDBJ whole genome shotgun (WGS) entry which is preliminary data.</text>
</comment>
<proteinExistence type="predicted"/>
<evidence type="ECO:0000313" key="3">
    <source>
        <dbReference type="Proteomes" id="UP000298213"/>
    </source>
</evidence>
<evidence type="ECO:0000256" key="1">
    <source>
        <dbReference type="SAM" id="SignalP"/>
    </source>
</evidence>
<keyword evidence="3" id="KW-1185">Reference proteome</keyword>
<evidence type="ECO:0000313" key="2">
    <source>
        <dbReference type="EMBL" id="TFI59459.1"/>
    </source>
</evidence>
<evidence type="ECO:0008006" key="4">
    <source>
        <dbReference type="Google" id="ProtNLM"/>
    </source>
</evidence>
<dbReference type="InterPro" id="IPR043754">
    <property type="entry name" value="DUF5700"/>
</dbReference>